<organism evidence="1">
    <name type="scientific">viral metagenome</name>
    <dbReference type="NCBI Taxonomy" id="1070528"/>
    <lineage>
        <taxon>unclassified sequences</taxon>
        <taxon>metagenomes</taxon>
        <taxon>organismal metagenomes</taxon>
    </lineage>
</organism>
<evidence type="ECO:0000313" key="1">
    <source>
        <dbReference type="EMBL" id="QJA90650.1"/>
    </source>
</evidence>
<dbReference type="EMBL" id="MT142928">
    <property type="protein sequence ID" value="QJA90650.1"/>
    <property type="molecule type" value="Genomic_DNA"/>
</dbReference>
<gene>
    <name evidence="1" type="ORF">MM415B03618_0003</name>
</gene>
<accession>A0A6M3L7P4</accession>
<protein>
    <submittedName>
        <fullName evidence="1">Uncharacterized protein</fullName>
    </submittedName>
</protein>
<name>A0A6M3L7P4_9ZZZZ</name>
<reference evidence="1" key="1">
    <citation type="submission" date="2020-03" db="EMBL/GenBank/DDBJ databases">
        <title>The deep terrestrial virosphere.</title>
        <authorList>
            <person name="Holmfeldt K."/>
            <person name="Nilsson E."/>
            <person name="Simone D."/>
            <person name="Lopez-Fernandez M."/>
            <person name="Wu X."/>
            <person name="de Brujin I."/>
            <person name="Lundin D."/>
            <person name="Andersson A."/>
            <person name="Bertilsson S."/>
            <person name="Dopson M."/>
        </authorList>
    </citation>
    <scope>NUCLEOTIDE SEQUENCE</scope>
    <source>
        <strain evidence="1">MM415B03618</strain>
    </source>
</reference>
<proteinExistence type="predicted"/>
<dbReference type="AlphaFoldDB" id="A0A6M3L7P4"/>
<sequence>MKNEADYSLYKCPYSHIEKECGHKLHGPEGYEDTYGIWCACGFRGPVFCLDPNELRIEKVGKEVL</sequence>